<accession>A0ACC0FTZ3</accession>
<organism evidence="1 2">
    <name type="scientific">Camellia lanceoleosa</name>
    <dbReference type="NCBI Taxonomy" id="1840588"/>
    <lineage>
        <taxon>Eukaryota</taxon>
        <taxon>Viridiplantae</taxon>
        <taxon>Streptophyta</taxon>
        <taxon>Embryophyta</taxon>
        <taxon>Tracheophyta</taxon>
        <taxon>Spermatophyta</taxon>
        <taxon>Magnoliopsida</taxon>
        <taxon>eudicotyledons</taxon>
        <taxon>Gunneridae</taxon>
        <taxon>Pentapetalae</taxon>
        <taxon>asterids</taxon>
        <taxon>Ericales</taxon>
        <taxon>Theaceae</taxon>
        <taxon>Camellia</taxon>
    </lineage>
</organism>
<evidence type="ECO:0000313" key="2">
    <source>
        <dbReference type="Proteomes" id="UP001060215"/>
    </source>
</evidence>
<protein>
    <submittedName>
        <fullName evidence="1">Receptor-like protein 13</fullName>
    </submittedName>
</protein>
<reference evidence="1 2" key="1">
    <citation type="journal article" date="2022" name="Plant J.">
        <title>Chromosome-level genome of Camellia lanceoleosa provides a valuable resource for understanding genome evolution and self-incompatibility.</title>
        <authorList>
            <person name="Gong W."/>
            <person name="Xiao S."/>
            <person name="Wang L."/>
            <person name="Liao Z."/>
            <person name="Chang Y."/>
            <person name="Mo W."/>
            <person name="Hu G."/>
            <person name="Li W."/>
            <person name="Zhao G."/>
            <person name="Zhu H."/>
            <person name="Hu X."/>
            <person name="Ji K."/>
            <person name="Xiang X."/>
            <person name="Song Q."/>
            <person name="Yuan D."/>
            <person name="Jin S."/>
            <person name="Zhang L."/>
        </authorList>
    </citation>
    <scope>NUCLEOTIDE SEQUENCE [LARGE SCALE GENOMIC DNA]</scope>
    <source>
        <strain evidence="1">SQ_2022a</strain>
    </source>
</reference>
<evidence type="ECO:0000313" key="1">
    <source>
        <dbReference type="EMBL" id="KAI7992308.1"/>
    </source>
</evidence>
<keyword evidence="2" id="KW-1185">Reference proteome</keyword>
<gene>
    <name evidence="1" type="ORF">LOK49_LG12G02446</name>
</gene>
<dbReference type="EMBL" id="CM045770">
    <property type="protein sequence ID" value="KAI7992308.1"/>
    <property type="molecule type" value="Genomic_DNA"/>
</dbReference>
<proteinExistence type="predicted"/>
<comment type="caution">
    <text evidence="1">The sequence shown here is derived from an EMBL/GenBank/DDBJ whole genome shotgun (WGS) entry which is preliminary data.</text>
</comment>
<dbReference type="Proteomes" id="UP001060215">
    <property type="component" value="Chromosome 13"/>
</dbReference>
<name>A0ACC0FTZ3_9ERIC</name>
<sequence>MFGKLLRWMGNMSFLLGTLFELSILLLKLNNFEGEIPVQSCQLKQLSMLDLSENNFFGLIPHCFIDKPFETTHTKSSVKASGASVYIVYTMWSFVKGSKSLGEHDMLDYNFLFLFFDIQQEVEFATKYGIYSYKGNILDCMSRVDLSCNHLTGEIPIEVRKLSNIHALNLSHNNLTGSIPTTFSHLRQIESLDFSYNNLNGRIPQLIKLDKLAPFSVAHDLSGPTLERKAQIATFEESSYEGNSRLCGLPLKTNCLATVPTSTMPKVLDGEVEYDGFIDMEVFYANFQVSYIIVLMGIIAVLFINLHWRQVWFHLIEVCMTSWYYFVLDNFMKLLSNRSV</sequence>